<evidence type="ECO:0000313" key="3">
    <source>
        <dbReference type="Proteomes" id="UP001215598"/>
    </source>
</evidence>
<organism evidence="2 3">
    <name type="scientific">Mycena metata</name>
    <dbReference type="NCBI Taxonomy" id="1033252"/>
    <lineage>
        <taxon>Eukaryota</taxon>
        <taxon>Fungi</taxon>
        <taxon>Dikarya</taxon>
        <taxon>Basidiomycota</taxon>
        <taxon>Agaricomycotina</taxon>
        <taxon>Agaricomycetes</taxon>
        <taxon>Agaricomycetidae</taxon>
        <taxon>Agaricales</taxon>
        <taxon>Marasmiineae</taxon>
        <taxon>Mycenaceae</taxon>
        <taxon>Mycena</taxon>
    </lineage>
</organism>
<dbReference type="Proteomes" id="UP001215598">
    <property type="component" value="Unassembled WGS sequence"/>
</dbReference>
<gene>
    <name evidence="2" type="ORF">B0H16DRAFT_1461363</name>
</gene>
<feature type="compositionally biased region" description="Low complexity" evidence="1">
    <location>
        <begin position="70"/>
        <end position="82"/>
    </location>
</feature>
<protein>
    <submittedName>
        <fullName evidence="2">Uncharacterized protein</fullName>
    </submittedName>
</protein>
<keyword evidence="3" id="KW-1185">Reference proteome</keyword>
<sequence length="197" mass="22612">MCPPINFFSTHTPFASFERFPRKPKVYHWKSKAEYAPKLLARLSNFGILPTDESALFQVSAAYKQRKLDTVPNPENPTSPESPLRKVMRHADQHNPPQRLRTLSLSPEPNRPIPRDIPTDISGDDLALNSPPWDRAHSRHPDSSIEDELARLGFPTVWALPEGDILEGIPLADAIENAKHRRLRRRRAMVIMEKWME</sequence>
<evidence type="ECO:0000256" key="1">
    <source>
        <dbReference type="SAM" id="MobiDB-lite"/>
    </source>
</evidence>
<dbReference type="EMBL" id="JARKIB010000070">
    <property type="protein sequence ID" value="KAJ7749214.1"/>
    <property type="molecule type" value="Genomic_DNA"/>
</dbReference>
<evidence type="ECO:0000313" key="2">
    <source>
        <dbReference type="EMBL" id="KAJ7749214.1"/>
    </source>
</evidence>
<dbReference type="AlphaFoldDB" id="A0AAD7IRX3"/>
<proteinExistence type="predicted"/>
<comment type="caution">
    <text evidence="2">The sequence shown here is derived from an EMBL/GenBank/DDBJ whole genome shotgun (WGS) entry which is preliminary data.</text>
</comment>
<reference evidence="2" key="1">
    <citation type="submission" date="2023-03" db="EMBL/GenBank/DDBJ databases">
        <title>Massive genome expansion in bonnet fungi (Mycena s.s.) driven by repeated elements and novel gene families across ecological guilds.</title>
        <authorList>
            <consortium name="Lawrence Berkeley National Laboratory"/>
            <person name="Harder C.B."/>
            <person name="Miyauchi S."/>
            <person name="Viragh M."/>
            <person name="Kuo A."/>
            <person name="Thoen E."/>
            <person name="Andreopoulos B."/>
            <person name="Lu D."/>
            <person name="Skrede I."/>
            <person name="Drula E."/>
            <person name="Henrissat B."/>
            <person name="Morin E."/>
            <person name="Kohler A."/>
            <person name="Barry K."/>
            <person name="LaButti K."/>
            <person name="Morin E."/>
            <person name="Salamov A."/>
            <person name="Lipzen A."/>
            <person name="Mereny Z."/>
            <person name="Hegedus B."/>
            <person name="Baldrian P."/>
            <person name="Stursova M."/>
            <person name="Weitz H."/>
            <person name="Taylor A."/>
            <person name="Grigoriev I.V."/>
            <person name="Nagy L.G."/>
            <person name="Martin F."/>
            <person name="Kauserud H."/>
        </authorList>
    </citation>
    <scope>NUCLEOTIDE SEQUENCE</scope>
    <source>
        <strain evidence="2">CBHHK182m</strain>
    </source>
</reference>
<name>A0AAD7IRX3_9AGAR</name>
<accession>A0AAD7IRX3</accession>
<feature type="region of interest" description="Disordered" evidence="1">
    <location>
        <begin position="67"/>
        <end position="142"/>
    </location>
</feature>